<feature type="compositionally biased region" description="Low complexity" evidence="1">
    <location>
        <begin position="31"/>
        <end position="42"/>
    </location>
</feature>
<organism evidence="2 3">
    <name type="scientific">Dreissena polymorpha</name>
    <name type="common">Zebra mussel</name>
    <name type="synonym">Mytilus polymorpha</name>
    <dbReference type="NCBI Taxonomy" id="45954"/>
    <lineage>
        <taxon>Eukaryota</taxon>
        <taxon>Metazoa</taxon>
        <taxon>Spiralia</taxon>
        <taxon>Lophotrochozoa</taxon>
        <taxon>Mollusca</taxon>
        <taxon>Bivalvia</taxon>
        <taxon>Autobranchia</taxon>
        <taxon>Heteroconchia</taxon>
        <taxon>Euheterodonta</taxon>
        <taxon>Imparidentia</taxon>
        <taxon>Neoheterodontei</taxon>
        <taxon>Myida</taxon>
        <taxon>Dreissenoidea</taxon>
        <taxon>Dreissenidae</taxon>
        <taxon>Dreissena</taxon>
    </lineage>
</organism>
<accession>A0A9D4DF07</accession>
<name>A0A9D4DF07_DREPO</name>
<gene>
    <name evidence="2" type="ORF">DPMN_180811</name>
</gene>
<proteinExistence type="predicted"/>
<reference evidence="2" key="2">
    <citation type="submission" date="2020-11" db="EMBL/GenBank/DDBJ databases">
        <authorList>
            <person name="McCartney M.A."/>
            <person name="Auch B."/>
            <person name="Kono T."/>
            <person name="Mallez S."/>
            <person name="Becker A."/>
            <person name="Gohl D.M."/>
            <person name="Silverstein K.A.T."/>
            <person name="Koren S."/>
            <person name="Bechman K.B."/>
            <person name="Herman A."/>
            <person name="Abrahante J.E."/>
            <person name="Garbe J."/>
        </authorList>
    </citation>
    <scope>NUCLEOTIDE SEQUENCE</scope>
    <source>
        <strain evidence="2">Duluth1</strain>
        <tissue evidence="2">Whole animal</tissue>
    </source>
</reference>
<comment type="caution">
    <text evidence="2">The sequence shown here is derived from an EMBL/GenBank/DDBJ whole genome shotgun (WGS) entry which is preliminary data.</text>
</comment>
<evidence type="ECO:0000313" key="2">
    <source>
        <dbReference type="EMBL" id="KAH3746404.1"/>
    </source>
</evidence>
<dbReference type="EMBL" id="JAIWYP010000010">
    <property type="protein sequence ID" value="KAH3746404.1"/>
    <property type="molecule type" value="Genomic_DNA"/>
</dbReference>
<feature type="region of interest" description="Disordered" evidence="1">
    <location>
        <begin position="18"/>
        <end position="77"/>
    </location>
</feature>
<reference evidence="2" key="1">
    <citation type="journal article" date="2019" name="bioRxiv">
        <title>The Genome of the Zebra Mussel, Dreissena polymorpha: A Resource for Invasive Species Research.</title>
        <authorList>
            <person name="McCartney M.A."/>
            <person name="Auch B."/>
            <person name="Kono T."/>
            <person name="Mallez S."/>
            <person name="Zhang Y."/>
            <person name="Obille A."/>
            <person name="Becker A."/>
            <person name="Abrahante J.E."/>
            <person name="Garbe J."/>
            <person name="Badalamenti J.P."/>
            <person name="Herman A."/>
            <person name="Mangelson H."/>
            <person name="Liachko I."/>
            <person name="Sullivan S."/>
            <person name="Sone E.D."/>
            <person name="Koren S."/>
            <person name="Silverstein K.A.T."/>
            <person name="Beckman K.B."/>
            <person name="Gohl D.M."/>
        </authorList>
    </citation>
    <scope>NUCLEOTIDE SEQUENCE</scope>
    <source>
        <strain evidence="2">Duluth1</strain>
        <tissue evidence="2">Whole animal</tissue>
    </source>
</reference>
<evidence type="ECO:0000313" key="3">
    <source>
        <dbReference type="Proteomes" id="UP000828390"/>
    </source>
</evidence>
<feature type="compositionally biased region" description="Basic and acidic residues" evidence="1">
    <location>
        <begin position="43"/>
        <end position="52"/>
    </location>
</feature>
<protein>
    <submittedName>
        <fullName evidence="2">Uncharacterized protein</fullName>
    </submittedName>
</protein>
<sequence>MVLMPYAASSGPMLLCIRFDGGSQPERDSESSSATSPAPSDTRAVEDNEAAKRAGRKARQRAAGGLDSSGIGKSELEKLRQQRANECQFALSTGNEHIIPAIGSGYIEEGKFPRRSLDLEKTDVRDINNARVPLNAPNYICELAEREAAAMGWTM</sequence>
<evidence type="ECO:0000256" key="1">
    <source>
        <dbReference type="SAM" id="MobiDB-lite"/>
    </source>
</evidence>
<keyword evidence="3" id="KW-1185">Reference proteome</keyword>
<dbReference type="Proteomes" id="UP000828390">
    <property type="component" value="Unassembled WGS sequence"/>
</dbReference>
<dbReference type="AlphaFoldDB" id="A0A9D4DF07"/>